<evidence type="ECO:0000313" key="3">
    <source>
        <dbReference type="Proteomes" id="UP000076519"/>
    </source>
</evidence>
<dbReference type="Gene3D" id="1.10.260.40">
    <property type="entry name" value="lambda repressor-like DNA-binding domains"/>
    <property type="match status" value="1"/>
</dbReference>
<dbReference type="PATRIC" id="fig|1359.32.peg.1290"/>
<dbReference type="AlphaFoldDB" id="A0A166J123"/>
<dbReference type="InterPro" id="IPR010982">
    <property type="entry name" value="Lambda_DNA-bd_dom_sf"/>
</dbReference>
<dbReference type="EMBL" id="LIYF01000033">
    <property type="protein sequence ID" value="KZK05363.1"/>
    <property type="molecule type" value="Genomic_DNA"/>
</dbReference>
<comment type="caution">
    <text evidence="2">The sequence shown here is derived from an EMBL/GenBank/DDBJ whole genome shotgun (WGS) entry which is preliminary data.</text>
</comment>
<dbReference type="Proteomes" id="UP000076519">
    <property type="component" value="Unassembled WGS sequence"/>
</dbReference>
<organism evidence="2 3">
    <name type="scientific">Lactococcus lactis subsp. cremoris</name>
    <name type="common">Streptococcus cremoris</name>
    <dbReference type="NCBI Taxonomy" id="1359"/>
    <lineage>
        <taxon>Bacteria</taxon>
        <taxon>Bacillati</taxon>
        <taxon>Bacillota</taxon>
        <taxon>Bacilli</taxon>
        <taxon>Lactobacillales</taxon>
        <taxon>Streptococcaceae</taxon>
        <taxon>Lactococcus</taxon>
    </lineage>
</organism>
<feature type="domain" description="HTH cro/C1-type" evidence="1">
    <location>
        <begin position="9"/>
        <end position="62"/>
    </location>
</feature>
<dbReference type="GO" id="GO:0003677">
    <property type="term" value="F:DNA binding"/>
    <property type="evidence" value="ECO:0007669"/>
    <property type="project" value="InterPro"/>
</dbReference>
<proteinExistence type="predicted"/>
<dbReference type="CDD" id="cd00093">
    <property type="entry name" value="HTH_XRE"/>
    <property type="match status" value="1"/>
</dbReference>
<dbReference type="InterPro" id="IPR001387">
    <property type="entry name" value="Cro/C1-type_HTH"/>
</dbReference>
<evidence type="ECO:0000313" key="2">
    <source>
        <dbReference type="EMBL" id="KZK05363.1"/>
    </source>
</evidence>
<dbReference type="PROSITE" id="PS50943">
    <property type="entry name" value="HTH_CROC1"/>
    <property type="match status" value="1"/>
</dbReference>
<reference evidence="2 3" key="1">
    <citation type="submission" date="2015-08" db="EMBL/GenBank/DDBJ databases">
        <title>Draft Genome Sequences of 11 Lactococcus lactis subspecies cremoris strains.</title>
        <authorList>
            <person name="Wels M."/>
            <person name="Backus L."/>
            <person name="Boekhorst J."/>
            <person name="Dijkstra A."/>
            <person name="Beerthuizen M."/>
            <person name="Siezen R."/>
            <person name="Bachmann H."/>
            <person name="Van Hijum S."/>
        </authorList>
    </citation>
    <scope>NUCLEOTIDE SEQUENCE [LARGE SCALE GENOMIC DNA]</scope>
    <source>
        <strain evidence="2 3">KW10</strain>
    </source>
</reference>
<evidence type="ECO:0000259" key="1">
    <source>
        <dbReference type="PROSITE" id="PS50943"/>
    </source>
</evidence>
<accession>A0A166J123</accession>
<sequence>MESNFYQRLRDLAKASKKSFNKIEREMNYPRNALHNYKEGRDPSGTRVVELAHYFGVTPEYLLGKELQPKSTSANFLFKSLSIEEKKEMCLLCYEWLLVSK</sequence>
<protein>
    <submittedName>
        <fullName evidence="2">Putative transcriptional regulator</fullName>
    </submittedName>
</protein>
<gene>
    <name evidence="2" type="ORF">AB996_1965</name>
</gene>
<dbReference type="RefSeq" id="WP_155723361.1">
    <property type="nucleotide sequence ID" value="NZ_LIYF01000033.1"/>
</dbReference>
<dbReference type="SUPFAM" id="SSF47413">
    <property type="entry name" value="lambda repressor-like DNA-binding domains"/>
    <property type="match status" value="1"/>
</dbReference>
<name>A0A166J123_LACLC</name>